<dbReference type="Proteomes" id="UP001278766">
    <property type="component" value="Unassembled WGS sequence"/>
</dbReference>
<proteinExistence type="predicted"/>
<dbReference type="InterPro" id="IPR027417">
    <property type="entry name" value="P-loop_NTPase"/>
</dbReference>
<keyword evidence="5" id="KW-1185">Reference proteome</keyword>
<dbReference type="SUPFAM" id="SSF53474">
    <property type="entry name" value="alpha/beta-Hydrolases"/>
    <property type="match status" value="1"/>
</dbReference>
<keyword evidence="1" id="KW-0677">Repeat</keyword>
<dbReference type="PANTHER" id="PTHR10039:SF5">
    <property type="entry name" value="NACHT DOMAIN-CONTAINING PROTEIN"/>
    <property type="match status" value="1"/>
</dbReference>
<gene>
    <name evidence="4" type="ORF">B0H64DRAFT_408650</name>
</gene>
<name>A0AAE0HAH6_9PEZI</name>
<dbReference type="Gene3D" id="3.40.50.300">
    <property type="entry name" value="P-loop containing nucleotide triphosphate hydrolases"/>
    <property type="match status" value="1"/>
</dbReference>
<dbReference type="InterPro" id="IPR029058">
    <property type="entry name" value="AB_hydrolase_fold"/>
</dbReference>
<reference evidence="4" key="1">
    <citation type="journal article" date="2023" name="Mol. Phylogenet. Evol.">
        <title>Genome-scale phylogeny and comparative genomics of the fungal order Sordariales.</title>
        <authorList>
            <person name="Hensen N."/>
            <person name="Bonometti L."/>
            <person name="Westerberg I."/>
            <person name="Brannstrom I.O."/>
            <person name="Guillou S."/>
            <person name="Cros-Aarteil S."/>
            <person name="Calhoun S."/>
            <person name="Haridas S."/>
            <person name="Kuo A."/>
            <person name="Mondo S."/>
            <person name="Pangilinan J."/>
            <person name="Riley R."/>
            <person name="LaButti K."/>
            <person name="Andreopoulos B."/>
            <person name="Lipzen A."/>
            <person name="Chen C."/>
            <person name="Yan M."/>
            <person name="Daum C."/>
            <person name="Ng V."/>
            <person name="Clum A."/>
            <person name="Steindorff A."/>
            <person name="Ohm R.A."/>
            <person name="Martin F."/>
            <person name="Silar P."/>
            <person name="Natvig D.O."/>
            <person name="Lalanne C."/>
            <person name="Gautier V."/>
            <person name="Ament-Velasquez S.L."/>
            <person name="Kruys A."/>
            <person name="Hutchinson M.I."/>
            <person name="Powell A.J."/>
            <person name="Barry K."/>
            <person name="Miller A.N."/>
            <person name="Grigoriev I.V."/>
            <person name="Debuchy R."/>
            <person name="Gladieux P."/>
            <person name="Hiltunen Thoren M."/>
            <person name="Johannesson H."/>
        </authorList>
    </citation>
    <scope>NUCLEOTIDE SEQUENCE</scope>
    <source>
        <strain evidence="4">CBS 168.71</strain>
    </source>
</reference>
<dbReference type="PANTHER" id="PTHR10039">
    <property type="entry name" value="AMELOGENIN"/>
    <property type="match status" value="1"/>
</dbReference>
<evidence type="ECO:0000259" key="3">
    <source>
        <dbReference type="Pfam" id="PF24883"/>
    </source>
</evidence>
<evidence type="ECO:0000313" key="5">
    <source>
        <dbReference type="Proteomes" id="UP001278766"/>
    </source>
</evidence>
<organism evidence="4 5">
    <name type="scientific">Chaetomium fimeti</name>
    <dbReference type="NCBI Taxonomy" id="1854472"/>
    <lineage>
        <taxon>Eukaryota</taxon>
        <taxon>Fungi</taxon>
        <taxon>Dikarya</taxon>
        <taxon>Ascomycota</taxon>
        <taxon>Pezizomycotina</taxon>
        <taxon>Sordariomycetes</taxon>
        <taxon>Sordariomycetidae</taxon>
        <taxon>Sordariales</taxon>
        <taxon>Chaetomiaceae</taxon>
        <taxon>Chaetomium</taxon>
    </lineage>
</organism>
<protein>
    <recommendedName>
        <fullName evidence="3">Nephrocystin 3-like N-terminal domain-containing protein</fullName>
    </recommendedName>
</protein>
<feature type="region of interest" description="Disordered" evidence="2">
    <location>
        <begin position="1"/>
        <end position="51"/>
    </location>
</feature>
<feature type="compositionally biased region" description="Basic residues" evidence="2">
    <location>
        <begin position="10"/>
        <end position="21"/>
    </location>
</feature>
<accession>A0AAE0HAH6</accession>
<evidence type="ECO:0000256" key="2">
    <source>
        <dbReference type="SAM" id="MobiDB-lite"/>
    </source>
</evidence>
<dbReference type="RefSeq" id="XP_062655495.1">
    <property type="nucleotide sequence ID" value="XM_062804662.1"/>
</dbReference>
<dbReference type="AlphaFoldDB" id="A0AAE0HAH6"/>
<dbReference type="EMBL" id="JAUEPN010000008">
    <property type="protein sequence ID" value="KAK3291981.1"/>
    <property type="molecule type" value="Genomic_DNA"/>
</dbReference>
<feature type="domain" description="Nephrocystin 3-like N-terminal" evidence="3">
    <location>
        <begin position="374"/>
        <end position="518"/>
    </location>
</feature>
<dbReference type="GeneID" id="87841610"/>
<dbReference type="Pfam" id="PF24883">
    <property type="entry name" value="NPHP3_N"/>
    <property type="match status" value="1"/>
</dbReference>
<comment type="caution">
    <text evidence="4">The sequence shown here is derived from an EMBL/GenBank/DDBJ whole genome shotgun (WGS) entry which is preliminary data.</text>
</comment>
<dbReference type="Gene3D" id="3.40.50.1820">
    <property type="entry name" value="alpha/beta hydrolase"/>
    <property type="match status" value="1"/>
</dbReference>
<dbReference type="InterPro" id="IPR056884">
    <property type="entry name" value="NPHP3-like_N"/>
</dbReference>
<dbReference type="SUPFAM" id="SSF52540">
    <property type="entry name" value="P-loop containing nucleoside triphosphate hydrolases"/>
    <property type="match status" value="1"/>
</dbReference>
<sequence>MERLFERFKLRAKGKGPKKMAKGATSTSEEDKANSTEAQPEPASPGDGVGPLVLVDKIGGGSAGAGASGTDIVFVHGLRGRRAGTWSKDGICWPQHLLGNDLNNVRVITWGYDATVANAFHAASKESIFGHADTLLEDLARLRVGTTRPIVFVCHSLGGLVVKEALIKADNYNNHQRHPTLGDIFAKTTGVIFMGTPHRGSSKESYGDLLVKIAKVALRQPNDQLLQTLRPDSHILENQREQFTTISSRMSVVCIREELPTSVGVIVPETSASYDGFNVRRGAINANHMDMVRFTSDREPGYQRTLGFISELCHARQAAQQVIDEALERRNDEILEILNFPSINDRELNIEKAYADTCAWIMDDGSSAGTSNHLSAPRFKSWLKDGDSTFWISGKAGCGKSTLMKFIYQHEDTEAALAPWAGNKKLIKAGYFFLERGDNLQKSREGMIRSILYQVLGQRRDLIRVAFPTFFSWVPPRPETINSWKNLDTAFDAMLCGLKDSKVCLFIDGLDEYRMVDKEHEYTQEQLDHIFDGDREDESWGLTDWIVDGHREIAEFVLRFNQRPNARICLSSRELGVFEQQFSTLSRLEVHHYTAGSIKDYCEARLAKEAPGLTDPSQFVSLITKKSRGVFLWVRIVVDMLVKGTAAGDSLLELFEALESLPPRLGGRNGLYMRMMQNVKQSHLPEAERLFQLVMHYVLQPEGGGGARLDIITLFLAQEGHIETNGDGGLRAIKDKIVPKTWEGLRPRWTGLQRRLKSRCGGLLEGVEDVQFMHQTAKEFMSRPYLWDLIFPKPSGFLSGPDKDLALLSGFIRRVKCCQEVALVAQMTRRNIWTMSGSHTLASRLLSSCLLVACRIDQRVEAFDNYASLLDELDATGQYLTAAQVNDIPAQAGSNWIGLFLQVGKRNPTGRTSVLEIMTLLGHHRYVGHKIQGKGLLPTQLQGLLSIVSQSYRARWEGLGIMVKGPPRPEVVDLLFAMGANPNSKLDESDDSSPEPNQMDSLNKPVGNPKGFTAWTALLQNIHRGEFFDIEKVMPSVIQLFLENGADRMAQFHGKDMELFTVEDAIKKCMKNARLSVENLDRDKFPDIVALLESKADKAGRPVTPLLEE</sequence>
<feature type="region of interest" description="Disordered" evidence="2">
    <location>
        <begin position="983"/>
        <end position="1006"/>
    </location>
</feature>
<reference evidence="4" key="2">
    <citation type="submission" date="2023-06" db="EMBL/GenBank/DDBJ databases">
        <authorList>
            <consortium name="Lawrence Berkeley National Laboratory"/>
            <person name="Haridas S."/>
            <person name="Hensen N."/>
            <person name="Bonometti L."/>
            <person name="Westerberg I."/>
            <person name="Brannstrom I.O."/>
            <person name="Guillou S."/>
            <person name="Cros-Aarteil S."/>
            <person name="Calhoun S."/>
            <person name="Kuo A."/>
            <person name="Mondo S."/>
            <person name="Pangilinan J."/>
            <person name="Riley R."/>
            <person name="Labutti K."/>
            <person name="Andreopoulos B."/>
            <person name="Lipzen A."/>
            <person name="Chen C."/>
            <person name="Yanf M."/>
            <person name="Daum C."/>
            <person name="Ng V."/>
            <person name="Clum A."/>
            <person name="Steindorff A."/>
            <person name="Ohm R."/>
            <person name="Martin F."/>
            <person name="Silar P."/>
            <person name="Natvig D."/>
            <person name="Lalanne C."/>
            <person name="Gautier V."/>
            <person name="Ament-Velasquez S.L."/>
            <person name="Kruys A."/>
            <person name="Hutchinson M.I."/>
            <person name="Powell A.J."/>
            <person name="Barry K."/>
            <person name="Miller A.N."/>
            <person name="Grigoriev I.V."/>
            <person name="Debuchy R."/>
            <person name="Gladieux P."/>
            <person name="Thoren M.H."/>
            <person name="Johannesson H."/>
        </authorList>
    </citation>
    <scope>NUCLEOTIDE SEQUENCE</scope>
    <source>
        <strain evidence="4">CBS 168.71</strain>
    </source>
</reference>
<evidence type="ECO:0000313" key="4">
    <source>
        <dbReference type="EMBL" id="KAK3291981.1"/>
    </source>
</evidence>
<evidence type="ECO:0000256" key="1">
    <source>
        <dbReference type="ARBA" id="ARBA00022737"/>
    </source>
</evidence>